<dbReference type="Proteomes" id="UP001519460">
    <property type="component" value="Unassembled WGS sequence"/>
</dbReference>
<protein>
    <submittedName>
        <fullName evidence="2">Uncharacterized protein</fullName>
    </submittedName>
</protein>
<keyword evidence="3" id="KW-1185">Reference proteome</keyword>
<proteinExistence type="predicted"/>
<name>A0ABD0K937_9CAEN</name>
<comment type="caution">
    <text evidence="2">The sequence shown here is derived from an EMBL/GenBank/DDBJ whole genome shotgun (WGS) entry which is preliminary data.</text>
</comment>
<evidence type="ECO:0000313" key="2">
    <source>
        <dbReference type="EMBL" id="KAK7483610.1"/>
    </source>
</evidence>
<dbReference type="AlphaFoldDB" id="A0ABD0K937"/>
<reference evidence="2 3" key="1">
    <citation type="journal article" date="2023" name="Sci. Data">
        <title>Genome assembly of the Korean intertidal mud-creeper Batillaria attramentaria.</title>
        <authorList>
            <person name="Patra A.K."/>
            <person name="Ho P.T."/>
            <person name="Jun S."/>
            <person name="Lee S.J."/>
            <person name="Kim Y."/>
            <person name="Won Y.J."/>
        </authorList>
    </citation>
    <scope>NUCLEOTIDE SEQUENCE [LARGE SCALE GENOMIC DNA]</scope>
    <source>
        <strain evidence="2">Wonlab-2016</strain>
    </source>
</reference>
<accession>A0ABD0K937</accession>
<sequence length="116" mass="13201">MLHRLAPRKRSGQDENRKAHGYTPPPDSLMKTLVSRTVQNNQLCSYKTPDWIKILFASLTSTTKKKPRYQLKSTGVQSVEFFGFAFHLLFELNCGDPCQSGTQPLPIHRLVLANTR</sequence>
<feature type="compositionally biased region" description="Basic residues" evidence="1">
    <location>
        <begin position="1"/>
        <end position="10"/>
    </location>
</feature>
<gene>
    <name evidence="2" type="ORF">BaRGS_00025163</name>
</gene>
<evidence type="ECO:0000256" key="1">
    <source>
        <dbReference type="SAM" id="MobiDB-lite"/>
    </source>
</evidence>
<organism evidence="2 3">
    <name type="scientific">Batillaria attramentaria</name>
    <dbReference type="NCBI Taxonomy" id="370345"/>
    <lineage>
        <taxon>Eukaryota</taxon>
        <taxon>Metazoa</taxon>
        <taxon>Spiralia</taxon>
        <taxon>Lophotrochozoa</taxon>
        <taxon>Mollusca</taxon>
        <taxon>Gastropoda</taxon>
        <taxon>Caenogastropoda</taxon>
        <taxon>Sorbeoconcha</taxon>
        <taxon>Cerithioidea</taxon>
        <taxon>Batillariidae</taxon>
        <taxon>Batillaria</taxon>
    </lineage>
</organism>
<evidence type="ECO:0000313" key="3">
    <source>
        <dbReference type="Proteomes" id="UP001519460"/>
    </source>
</evidence>
<feature type="region of interest" description="Disordered" evidence="1">
    <location>
        <begin position="1"/>
        <end position="28"/>
    </location>
</feature>
<dbReference type="EMBL" id="JACVVK020000224">
    <property type="protein sequence ID" value="KAK7483610.1"/>
    <property type="molecule type" value="Genomic_DNA"/>
</dbReference>